<dbReference type="EMBL" id="SMRS01000008">
    <property type="protein sequence ID" value="KAA0873953.1"/>
    <property type="molecule type" value="Genomic_DNA"/>
</dbReference>
<protein>
    <submittedName>
        <fullName evidence="1">Uncharacterized protein</fullName>
    </submittedName>
</protein>
<sequence length="212" mass="24388">MIRVLPGLETREEWLAFMRRETPYCLIDTPPVLVDFQGTFLQLTHFPSGSSDPIRYTLGSKTSLEPAWDLIRGCQWSLSFLLRGLSELAFDSNVRDNALPGFSSDLSLRRSFARERNLPEPAASQLLSALEKLPEIWDLDSVRRLLANQQFSQWQALEGRYTPLGLLVSLIEEPEHWHISTELEGLRLSRLQRPQVQLTPRLTPPPQRLRRT</sequence>
<comment type="caution">
    <text evidence="1">The sequence shown here is derived from an EMBL/GenBank/DDBJ whole genome shotgun (WGS) entry which is preliminary data.</text>
</comment>
<evidence type="ECO:0000313" key="2">
    <source>
        <dbReference type="Proteomes" id="UP000325302"/>
    </source>
</evidence>
<dbReference type="Proteomes" id="UP000325302">
    <property type="component" value="Unassembled WGS sequence"/>
</dbReference>
<proteinExistence type="predicted"/>
<keyword evidence="2" id="KW-1185">Reference proteome</keyword>
<evidence type="ECO:0000313" key="1">
    <source>
        <dbReference type="EMBL" id="KAA0873953.1"/>
    </source>
</evidence>
<gene>
    <name evidence="1" type="ORF">E1H14_11425</name>
</gene>
<dbReference type="RefSeq" id="WP_235017448.1">
    <property type="nucleotide sequence ID" value="NZ_SMRS01000008.1"/>
</dbReference>
<dbReference type="AlphaFoldDB" id="A0A5A9W042"/>
<organism evidence="1 2">
    <name type="scientific">Nitrincola tapanii</name>
    <dbReference type="NCBI Taxonomy" id="1708751"/>
    <lineage>
        <taxon>Bacteria</taxon>
        <taxon>Pseudomonadati</taxon>
        <taxon>Pseudomonadota</taxon>
        <taxon>Gammaproteobacteria</taxon>
        <taxon>Oceanospirillales</taxon>
        <taxon>Oceanospirillaceae</taxon>
        <taxon>Nitrincola</taxon>
    </lineage>
</organism>
<accession>A0A5A9W042</accession>
<name>A0A5A9W042_9GAMM</name>
<reference evidence="1 2" key="1">
    <citation type="submission" date="2019-03" db="EMBL/GenBank/DDBJ databases">
        <title>Nitrincola sp. nov. isolated from an Indian soda lake.</title>
        <authorList>
            <person name="Joshi A."/>
            <person name="Thite S.V."/>
            <person name="Joseph N."/>
            <person name="Dhotre D."/>
            <person name="Moorthy M."/>
            <person name="Shouche Y.S."/>
        </authorList>
    </citation>
    <scope>NUCLEOTIDE SEQUENCE [LARGE SCALE GENOMIC DNA]</scope>
    <source>
        <strain evidence="1 2">MEB193</strain>
    </source>
</reference>